<dbReference type="EMBL" id="QEKQ01000005">
    <property type="protein sequence ID" value="PVY76516.1"/>
    <property type="molecule type" value="Genomic_DNA"/>
</dbReference>
<gene>
    <name evidence="1" type="ORF">C8D92_105270</name>
</gene>
<name>A0A2U1CX35_9GAMM</name>
<evidence type="ECO:0000313" key="2">
    <source>
        <dbReference type="Proteomes" id="UP000245887"/>
    </source>
</evidence>
<dbReference type="Proteomes" id="UP000245887">
    <property type="component" value="Unassembled WGS sequence"/>
</dbReference>
<sequence length="59" mass="6238">MPQAKGLQFTVRVSQLPDDHFAVVGFSLHEGLSELFEGVVELASTDAAVAAGDVLEQPI</sequence>
<dbReference type="SUPFAM" id="SSF69279">
    <property type="entry name" value="Phage tail proteins"/>
    <property type="match status" value="1"/>
</dbReference>
<organism evidence="1 2">
    <name type="scientific">Tamilnaduibacter salinus</name>
    <dbReference type="NCBI Taxonomy" id="1484056"/>
    <lineage>
        <taxon>Bacteria</taxon>
        <taxon>Pseudomonadati</taxon>
        <taxon>Pseudomonadota</taxon>
        <taxon>Gammaproteobacteria</taxon>
        <taxon>Pseudomonadales</taxon>
        <taxon>Marinobacteraceae</taxon>
        <taxon>Tamilnaduibacter</taxon>
    </lineage>
</organism>
<protein>
    <submittedName>
        <fullName evidence="1">Uncharacterized protein</fullName>
    </submittedName>
</protein>
<comment type="caution">
    <text evidence="1">The sequence shown here is derived from an EMBL/GenBank/DDBJ whole genome shotgun (WGS) entry which is preliminary data.</text>
</comment>
<evidence type="ECO:0000313" key="1">
    <source>
        <dbReference type="EMBL" id="PVY76516.1"/>
    </source>
</evidence>
<reference evidence="1 2" key="1">
    <citation type="submission" date="2018-04" db="EMBL/GenBank/DDBJ databases">
        <title>Genomic Encyclopedia of Type Strains, Phase IV (KMG-IV): sequencing the most valuable type-strain genomes for metagenomic binning, comparative biology and taxonomic classification.</title>
        <authorList>
            <person name="Goeker M."/>
        </authorList>
    </citation>
    <scope>NUCLEOTIDE SEQUENCE [LARGE SCALE GENOMIC DNA]</scope>
    <source>
        <strain evidence="1 2">DSM 28688</strain>
    </source>
</reference>
<accession>A0A2U1CX35</accession>
<proteinExistence type="predicted"/>
<feature type="non-terminal residue" evidence="1">
    <location>
        <position position="59"/>
    </location>
</feature>
<dbReference type="Gene3D" id="2.30.110.50">
    <property type="match status" value="1"/>
</dbReference>
<dbReference type="AlphaFoldDB" id="A0A2U1CX35"/>